<reference evidence="7" key="1">
    <citation type="submission" date="2021-06" db="EMBL/GenBank/DDBJ databases">
        <authorList>
            <person name="Kallberg Y."/>
            <person name="Tangrot J."/>
            <person name="Rosling A."/>
        </authorList>
    </citation>
    <scope>NUCLEOTIDE SEQUENCE</scope>
    <source>
        <strain evidence="7">FL130A</strain>
    </source>
</reference>
<dbReference type="InterPro" id="IPR001878">
    <property type="entry name" value="Znf_CCHC"/>
</dbReference>
<name>A0A9N9CVJ8_9GLOM</name>
<dbReference type="Gene3D" id="4.10.60.10">
    <property type="entry name" value="Zinc finger, CCHC-type"/>
    <property type="match status" value="2"/>
</dbReference>
<dbReference type="EMBL" id="CAJVPS010005595">
    <property type="protein sequence ID" value="CAG8616683.1"/>
    <property type="molecule type" value="Genomic_DNA"/>
</dbReference>
<dbReference type="GO" id="GO:0003676">
    <property type="term" value="F:nucleic acid binding"/>
    <property type="evidence" value="ECO:0007669"/>
    <property type="project" value="InterPro"/>
</dbReference>
<evidence type="ECO:0000256" key="3">
    <source>
        <dbReference type="ARBA" id="ARBA00022771"/>
    </source>
</evidence>
<feature type="domain" description="CCHC-type" evidence="6">
    <location>
        <begin position="177"/>
        <end position="192"/>
    </location>
</feature>
<keyword evidence="3 5" id="KW-0863">Zinc-finger</keyword>
<feature type="domain" description="CCHC-type" evidence="6">
    <location>
        <begin position="144"/>
        <end position="159"/>
    </location>
</feature>
<evidence type="ECO:0000256" key="1">
    <source>
        <dbReference type="ARBA" id="ARBA00022723"/>
    </source>
</evidence>
<dbReference type="InterPro" id="IPR042246">
    <property type="entry name" value="ZCCHC9"/>
</dbReference>
<feature type="non-terminal residue" evidence="7">
    <location>
        <position position="314"/>
    </location>
</feature>
<dbReference type="PANTHER" id="PTHR46242:SF1">
    <property type="entry name" value="ZINC FINGER CCHC DOMAIN-CONTAINING PROTEIN 9"/>
    <property type="match status" value="1"/>
</dbReference>
<keyword evidence="1" id="KW-0479">Metal-binding</keyword>
<sequence>MTRYAKLEKKRYKEAVGFEGFNIKPLTPSKSKSSTIKKEREQTVVAMDEDQFKEKSIKTKSSVKRKVKAEIEDKELEFINGINKSDANKQKSKRRKIEEKVDNKIGGDDHNIKHATVKNTDVKLSRSEKRRLRRIKERKSKTICFACRKPGHGVKDCPEANKHGDAAADESISVGICYTCGSTEHTSKNCKKLKFSKDDKSLENIKYRYAKCFICGEQGHLSGKCPKNEKGLYPNGGSCRFCGKVDHFAKDCDIKKEEIGVVALSKIDTEHGPDDDDFHIFIKGINKSERMQRMKEKINTTSTKITNGSLDSSI</sequence>
<dbReference type="GO" id="GO:0005730">
    <property type="term" value="C:nucleolus"/>
    <property type="evidence" value="ECO:0007669"/>
    <property type="project" value="TreeGrafter"/>
</dbReference>
<dbReference type="PROSITE" id="PS50158">
    <property type="entry name" value="ZF_CCHC"/>
    <property type="match status" value="3"/>
</dbReference>
<dbReference type="SMART" id="SM00343">
    <property type="entry name" value="ZnF_C2HC"/>
    <property type="match status" value="4"/>
</dbReference>
<dbReference type="Pfam" id="PF00098">
    <property type="entry name" value="zf-CCHC"/>
    <property type="match status" value="3"/>
</dbReference>
<organism evidence="7 8">
    <name type="scientific">Ambispora leptoticha</name>
    <dbReference type="NCBI Taxonomy" id="144679"/>
    <lineage>
        <taxon>Eukaryota</taxon>
        <taxon>Fungi</taxon>
        <taxon>Fungi incertae sedis</taxon>
        <taxon>Mucoromycota</taxon>
        <taxon>Glomeromycotina</taxon>
        <taxon>Glomeromycetes</taxon>
        <taxon>Archaeosporales</taxon>
        <taxon>Ambisporaceae</taxon>
        <taxon>Ambispora</taxon>
    </lineage>
</organism>
<keyword evidence="8" id="KW-1185">Reference proteome</keyword>
<evidence type="ECO:0000259" key="6">
    <source>
        <dbReference type="PROSITE" id="PS50158"/>
    </source>
</evidence>
<dbReference type="Proteomes" id="UP000789508">
    <property type="component" value="Unassembled WGS sequence"/>
</dbReference>
<dbReference type="AlphaFoldDB" id="A0A9N9CVJ8"/>
<keyword evidence="4" id="KW-0862">Zinc</keyword>
<comment type="caution">
    <text evidence="7">The sequence shown here is derived from an EMBL/GenBank/DDBJ whole genome shotgun (WGS) entry which is preliminary data.</text>
</comment>
<feature type="domain" description="CCHC-type" evidence="6">
    <location>
        <begin position="211"/>
        <end position="227"/>
    </location>
</feature>
<dbReference type="FunFam" id="4.10.60.10:FF:000091">
    <property type="entry name" value="Zinc finger CCHC-type-containing 9"/>
    <property type="match status" value="1"/>
</dbReference>
<dbReference type="OrthoDB" id="3863715at2759"/>
<evidence type="ECO:0000256" key="5">
    <source>
        <dbReference type="PROSITE-ProRule" id="PRU00047"/>
    </source>
</evidence>
<accession>A0A9N9CVJ8</accession>
<protein>
    <submittedName>
        <fullName evidence="7">1090_t:CDS:1</fullName>
    </submittedName>
</protein>
<proteinExistence type="predicted"/>
<dbReference type="SUPFAM" id="SSF57756">
    <property type="entry name" value="Retrovirus zinc finger-like domains"/>
    <property type="match status" value="2"/>
</dbReference>
<evidence type="ECO:0000313" key="8">
    <source>
        <dbReference type="Proteomes" id="UP000789508"/>
    </source>
</evidence>
<gene>
    <name evidence="7" type="ORF">ALEPTO_LOCUS8787</name>
</gene>
<dbReference type="PANTHER" id="PTHR46242">
    <property type="entry name" value="ZINC FINGER CCHC DOMAIN-CONTAINING PROTEIN 9 ZCCHC9"/>
    <property type="match status" value="1"/>
</dbReference>
<evidence type="ECO:0000313" key="7">
    <source>
        <dbReference type="EMBL" id="CAG8616683.1"/>
    </source>
</evidence>
<evidence type="ECO:0000256" key="4">
    <source>
        <dbReference type="ARBA" id="ARBA00022833"/>
    </source>
</evidence>
<dbReference type="GO" id="GO:0008270">
    <property type="term" value="F:zinc ion binding"/>
    <property type="evidence" value="ECO:0007669"/>
    <property type="project" value="UniProtKB-KW"/>
</dbReference>
<dbReference type="InterPro" id="IPR036875">
    <property type="entry name" value="Znf_CCHC_sf"/>
</dbReference>
<keyword evidence="2" id="KW-0677">Repeat</keyword>
<evidence type="ECO:0000256" key="2">
    <source>
        <dbReference type="ARBA" id="ARBA00022737"/>
    </source>
</evidence>